<organism evidence="3 4">
    <name type="scientific">Ramazzottius varieornatus</name>
    <name type="common">Water bear</name>
    <name type="synonym">Tardigrade</name>
    <dbReference type="NCBI Taxonomy" id="947166"/>
    <lineage>
        <taxon>Eukaryota</taxon>
        <taxon>Metazoa</taxon>
        <taxon>Ecdysozoa</taxon>
        <taxon>Tardigrada</taxon>
        <taxon>Eutardigrada</taxon>
        <taxon>Parachela</taxon>
        <taxon>Hypsibioidea</taxon>
        <taxon>Ramazzottiidae</taxon>
        <taxon>Ramazzottius</taxon>
    </lineage>
</organism>
<proteinExistence type="predicted"/>
<evidence type="ECO:0000313" key="4">
    <source>
        <dbReference type="Proteomes" id="UP000186922"/>
    </source>
</evidence>
<evidence type="ECO:0000256" key="1">
    <source>
        <dbReference type="SAM" id="MobiDB-lite"/>
    </source>
</evidence>
<feature type="region of interest" description="Disordered" evidence="1">
    <location>
        <begin position="253"/>
        <end position="274"/>
    </location>
</feature>
<comment type="caution">
    <text evidence="3">The sequence shown here is derived from an EMBL/GenBank/DDBJ whole genome shotgun (WGS) entry which is preliminary data.</text>
</comment>
<dbReference type="AlphaFoldDB" id="A0A1D1VYC5"/>
<sequence length="481" mass="49473">MASSTGVFLVLVSTFLLFQGVLAQTTRSPLDVSCAGYCTNPATAPTGIPPADVGNPPLYTALVNGCTNQFCCCDAAALGCQYNNQQVTCDPGYVFDPNVAAPGYTCRPLSEMNQIAQCCAWGNVTVGCPSTTTQRTTTRITSPVTTQGTTTSAADVTCSSYCANPSTAPNGPPPSDVASLYTAYRNACTNQFCCCDAATLGCAFNGQQVNCDPGQFFDPNPAAPGYTCRPLSEMNQVAQCCAAGNVTTGCPTTTTSTPPTTIQASTTRPSTTVVPTTTVPITTTRTTTVVPVSTTIAPTTIMASTTRPSTTVVPTTTVPITTTRTTTVVPASTTGAPTTVMASTVMVSTTPPSTTAGFPSTTTAGFPPTTTAGAPPPTTTSASCAGCGCGTPSLSTQSQCVESTVGPTGNAQWKTGLNTNVDQILLGGDVVAYQIQWSNSSWSGWYITGVNDIDVVPGTCGLRRMWAYFADLTHKYIICSP</sequence>
<evidence type="ECO:0008006" key="5">
    <source>
        <dbReference type="Google" id="ProtNLM"/>
    </source>
</evidence>
<evidence type="ECO:0000256" key="2">
    <source>
        <dbReference type="SAM" id="SignalP"/>
    </source>
</evidence>
<name>A0A1D1VYC5_RAMVA</name>
<keyword evidence="4" id="KW-1185">Reference proteome</keyword>
<evidence type="ECO:0000313" key="3">
    <source>
        <dbReference type="EMBL" id="GAV04828.1"/>
    </source>
</evidence>
<feature type="signal peptide" evidence="2">
    <location>
        <begin position="1"/>
        <end position="23"/>
    </location>
</feature>
<dbReference type="Proteomes" id="UP000186922">
    <property type="component" value="Unassembled WGS sequence"/>
</dbReference>
<dbReference type="OrthoDB" id="9976041at2759"/>
<accession>A0A1D1VYC5</accession>
<keyword evidence="2" id="KW-0732">Signal</keyword>
<feature type="chain" id="PRO_5008898981" description="Chitin-binding type-2 domain-containing protein" evidence="2">
    <location>
        <begin position="24"/>
        <end position="481"/>
    </location>
</feature>
<protein>
    <recommendedName>
        <fullName evidence="5">Chitin-binding type-2 domain-containing protein</fullName>
    </recommendedName>
</protein>
<reference evidence="3 4" key="1">
    <citation type="journal article" date="2016" name="Nat. Commun.">
        <title>Extremotolerant tardigrade genome and improved radiotolerance of human cultured cells by tardigrade-unique protein.</title>
        <authorList>
            <person name="Hashimoto T."/>
            <person name="Horikawa D.D."/>
            <person name="Saito Y."/>
            <person name="Kuwahara H."/>
            <person name="Kozuka-Hata H."/>
            <person name="Shin-I T."/>
            <person name="Minakuchi Y."/>
            <person name="Ohishi K."/>
            <person name="Motoyama A."/>
            <person name="Aizu T."/>
            <person name="Enomoto A."/>
            <person name="Kondo K."/>
            <person name="Tanaka S."/>
            <person name="Hara Y."/>
            <person name="Koshikawa S."/>
            <person name="Sagara H."/>
            <person name="Miura T."/>
            <person name="Yokobori S."/>
            <person name="Miyagawa K."/>
            <person name="Suzuki Y."/>
            <person name="Kubo T."/>
            <person name="Oyama M."/>
            <person name="Kohara Y."/>
            <person name="Fujiyama A."/>
            <person name="Arakawa K."/>
            <person name="Katayama T."/>
            <person name="Toyoda A."/>
            <person name="Kunieda T."/>
        </authorList>
    </citation>
    <scope>NUCLEOTIDE SEQUENCE [LARGE SCALE GENOMIC DNA]</scope>
    <source>
        <strain evidence="3 4">YOKOZUNA-1</strain>
    </source>
</reference>
<gene>
    <name evidence="3" type="primary">RvY_15048-1</name>
    <name evidence="3" type="synonym">RvY_15048.1</name>
    <name evidence="3" type="ORF">RvY_15048</name>
</gene>
<dbReference type="EMBL" id="BDGG01000011">
    <property type="protein sequence ID" value="GAV04828.1"/>
    <property type="molecule type" value="Genomic_DNA"/>
</dbReference>